<dbReference type="AlphaFoldDB" id="A0A3P3WB46"/>
<keyword evidence="4 7" id="KW-0378">Hydrolase</keyword>
<proteinExistence type="inferred from homology"/>
<dbReference type="OrthoDB" id="9773538at2"/>
<gene>
    <name evidence="9" type="ORF">EG240_05305</name>
</gene>
<evidence type="ECO:0000313" key="9">
    <source>
        <dbReference type="EMBL" id="RRJ91618.1"/>
    </source>
</evidence>
<evidence type="ECO:0000313" key="10">
    <source>
        <dbReference type="Proteomes" id="UP000275719"/>
    </source>
</evidence>
<dbReference type="RefSeq" id="WP_125018196.1">
    <property type="nucleotide sequence ID" value="NZ_RQVQ01000009.1"/>
</dbReference>
<dbReference type="FunFam" id="3.40.390.10:FF:000009">
    <property type="entry name" value="Oligopeptidase A"/>
    <property type="match status" value="1"/>
</dbReference>
<dbReference type="SUPFAM" id="SSF55486">
    <property type="entry name" value="Metalloproteases ('zincins'), catalytic domain"/>
    <property type="match status" value="1"/>
</dbReference>
<evidence type="ECO:0000256" key="4">
    <source>
        <dbReference type="ARBA" id="ARBA00022801"/>
    </source>
</evidence>
<evidence type="ECO:0000259" key="8">
    <source>
        <dbReference type="Pfam" id="PF01432"/>
    </source>
</evidence>
<dbReference type="EMBL" id="RQVQ01000009">
    <property type="protein sequence ID" value="RRJ91618.1"/>
    <property type="molecule type" value="Genomic_DNA"/>
</dbReference>
<evidence type="ECO:0000256" key="6">
    <source>
        <dbReference type="ARBA" id="ARBA00023049"/>
    </source>
</evidence>
<dbReference type="InterPro" id="IPR045090">
    <property type="entry name" value="Pept_M3A_M3B"/>
</dbReference>
<keyword evidence="10" id="KW-1185">Reference proteome</keyword>
<dbReference type="Proteomes" id="UP000275719">
    <property type="component" value="Unassembled WGS sequence"/>
</dbReference>
<dbReference type="InterPro" id="IPR024079">
    <property type="entry name" value="MetalloPept_cat_dom_sf"/>
</dbReference>
<dbReference type="Gene3D" id="3.40.390.10">
    <property type="entry name" value="Collagenase (Catalytic Domain)"/>
    <property type="match status" value="1"/>
</dbReference>
<dbReference type="InterPro" id="IPR024077">
    <property type="entry name" value="Neurolysin/TOP_dom2"/>
</dbReference>
<dbReference type="GO" id="GO:0006508">
    <property type="term" value="P:proteolysis"/>
    <property type="evidence" value="ECO:0007669"/>
    <property type="project" value="UniProtKB-KW"/>
</dbReference>
<feature type="domain" description="Peptidase M3A/M3B catalytic" evidence="8">
    <location>
        <begin position="262"/>
        <end position="710"/>
    </location>
</feature>
<comment type="cofactor">
    <cofactor evidence="7">
        <name>Zn(2+)</name>
        <dbReference type="ChEBI" id="CHEBI:29105"/>
    </cofactor>
    <text evidence="7">Binds 1 zinc ion.</text>
</comment>
<dbReference type="PROSITE" id="PS51257">
    <property type="entry name" value="PROKAR_LIPOPROTEIN"/>
    <property type="match status" value="1"/>
</dbReference>
<evidence type="ECO:0000256" key="7">
    <source>
        <dbReference type="RuleBase" id="RU003435"/>
    </source>
</evidence>
<evidence type="ECO:0000256" key="2">
    <source>
        <dbReference type="ARBA" id="ARBA00022670"/>
    </source>
</evidence>
<comment type="caution">
    <text evidence="9">The sequence shown here is derived from an EMBL/GenBank/DDBJ whole genome shotgun (WGS) entry which is preliminary data.</text>
</comment>
<comment type="similarity">
    <text evidence="1 7">Belongs to the peptidase M3 family.</text>
</comment>
<keyword evidence="6 7" id="KW-0482">Metalloprotease</keyword>
<keyword evidence="2 7" id="KW-0645">Protease</keyword>
<dbReference type="GO" id="GO:0004222">
    <property type="term" value="F:metalloendopeptidase activity"/>
    <property type="evidence" value="ECO:0007669"/>
    <property type="project" value="InterPro"/>
</dbReference>
<protein>
    <submittedName>
        <fullName evidence="9">M3 family peptidase</fullName>
    </submittedName>
</protein>
<dbReference type="GO" id="GO:0046872">
    <property type="term" value="F:metal ion binding"/>
    <property type="evidence" value="ECO:0007669"/>
    <property type="project" value="UniProtKB-UniRule"/>
</dbReference>
<evidence type="ECO:0000256" key="3">
    <source>
        <dbReference type="ARBA" id="ARBA00022723"/>
    </source>
</evidence>
<dbReference type="Pfam" id="PF01432">
    <property type="entry name" value="Peptidase_M3"/>
    <property type="match status" value="1"/>
</dbReference>
<dbReference type="Gene3D" id="1.10.1370.10">
    <property type="entry name" value="Neurolysin, domain 3"/>
    <property type="match status" value="1"/>
</dbReference>
<keyword evidence="5 7" id="KW-0862">Zinc</keyword>
<accession>A0A3P3WB46</accession>
<dbReference type="CDD" id="cd06456">
    <property type="entry name" value="M3A_DCP"/>
    <property type="match status" value="1"/>
</dbReference>
<dbReference type="GO" id="GO:0005829">
    <property type="term" value="C:cytosol"/>
    <property type="evidence" value="ECO:0007669"/>
    <property type="project" value="TreeGrafter"/>
</dbReference>
<organism evidence="9 10">
    <name type="scientific">Paenimyroides tangerinum</name>
    <dbReference type="NCBI Taxonomy" id="2488728"/>
    <lineage>
        <taxon>Bacteria</taxon>
        <taxon>Pseudomonadati</taxon>
        <taxon>Bacteroidota</taxon>
        <taxon>Flavobacteriia</taxon>
        <taxon>Flavobacteriales</taxon>
        <taxon>Flavobacteriaceae</taxon>
        <taxon>Paenimyroides</taxon>
    </lineage>
</organism>
<keyword evidence="3 7" id="KW-0479">Metal-binding</keyword>
<reference evidence="9 10" key="1">
    <citation type="submission" date="2018-11" db="EMBL/GenBank/DDBJ databases">
        <title>Flavobacterium sp. nov., YIM 102701-2 draft genome.</title>
        <authorList>
            <person name="Li G."/>
            <person name="Jiang Y."/>
        </authorList>
    </citation>
    <scope>NUCLEOTIDE SEQUENCE [LARGE SCALE GENOMIC DNA]</scope>
    <source>
        <strain evidence="9 10">YIM 102701-2</strain>
    </source>
</reference>
<name>A0A3P3WB46_9FLAO</name>
<dbReference type="PANTHER" id="PTHR43660">
    <property type="entry name" value="DIPEPTIDYL CARBOXYPEPTIDASE"/>
    <property type="match status" value="1"/>
</dbReference>
<dbReference type="InterPro" id="IPR001567">
    <property type="entry name" value="Pept_M3A_M3B_dom"/>
</dbReference>
<dbReference type="PANTHER" id="PTHR43660:SF1">
    <property type="entry name" value="DIPEPTIDYL CARBOXYPEPTIDASE"/>
    <property type="match status" value="1"/>
</dbReference>
<dbReference type="GO" id="GO:0004180">
    <property type="term" value="F:carboxypeptidase activity"/>
    <property type="evidence" value="ECO:0007669"/>
    <property type="project" value="TreeGrafter"/>
</dbReference>
<sequence>MNKKTFLILTTVVGMAVTSCKKENTVATSGHDNPLIANWETPYQTPPFELIKNEHFEPAILEGIKEQQKEIDAIVNSKEPATFENTIVALDNSGGLLSKVASVFYNLSSTDTNDTLQKIAQDLAPKMSEHSDNINLNEALFKRVKKVYDDYSIGGNEKTPLTTEQKMLLDNTYKRFVRSGANLSATDKDKLRKLNSELSLLNLKYGDNLLAETNAYELVIDKKEDLAGLPAEIIEAAAVEAKAKGKEGKWVFTLSNSSVMPFLQYSSNRDLRQTLWNAYQKRGNNDNQYDNKEVVKQIANLRMEKAQLLGYKNHAAYVLEESMAKNPENVNALLNKLWLPALEKAKVESSDIAAMMRKEGIQENVTPADWRYYSEKIRKERFDLDEQEMKPYFSIDQVRDGVFQVTENLFGLKFKEVTNLPKYHNEVTTWEVTEQDGTLIGILYMDMFPRVSKRGGAWMTSFRDQEMVDGKRRIPVISIVCNFTKPTADAPALLTFDEVTTYFHEFGHALHGLLSNVNYKSLAGTNVSRDFVELPSQIMENWAAEPEVLKMFAKHYKTGEVIPDELIEKMTKAGTFDQGFATTEYLAASLLDMQYHTIDKPITTDVNTFELNGMKNIGLIEAIIPRYGSTYFSHIFSGGYSAGYYSYIWSEVLDSDAFDAFKSTTLFNPEKAKLFRVNILEKGGTEDPAVLYRNFRGAEPKIEPLLNKRGLN</sequence>
<evidence type="ECO:0000256" key="5">
    <source>
        <dbReference type="ARBA" id="ARBA00022833"/>
    </source>
</evidence>
<dbReference type="Gene3D" id="1.10.1370.40">
    <property type="match status" value="1"/>
</dbReference>
<evidence type="ECO:0000256" key="1">
    <source>
        <dbReference type="ARBA" id="ARBA00006040"/>
    </source>
</evidence>
<dbReference type="InterPro" id="IPR034005">
    <property type="entry name" value="M3A_DCP"/>
</dbReference>